<dbReference type="InterPro" id="IPR027417">
    <property type="entry name" value="P-loop_NTPase"/>
</dbReference>
<evidence type="ECO:0008006" key="3">
    <source>
        <dbReference type="Google" id="ProtNLM"/>
    </source>
</evidence>
<dbReference type="SUPFAM" id="SSF52540">
    <property type="entry name" value="P-loop containing nucleoside triphosphate hydrolases"/>
    <property type="match status" value="1"/>
</dbReference>
<name>A0A8I1M7X1_9PROT</name>
<comment type="caution">
    <text evidence="1">The sequence shown here is derived from an EMBL/GenBank/DDBJ whole genome shotgun (WGS) entry which is preliminary data.</text>
</comment>
<dbReference type="EMBL" id="JAEKJW010000002">
    <property type="protein sequence ID" value="MBN8196955.1"/>
    <property type="molecule type" value="Genomic_DNA"/>
</dbReference>
<protein>
    <recommendedName>
        <fullName evidence="3">Sulfotransferase domain-containing protein</fullName>
    </recommendedName>
</protein>
<gene>
    <name evidence="1" type="ORF">JF547_10825</name>
</gene>
<dbReference type="Proteomes" id="UP000664405">
    <property type="component" value="Unassembled WGS sequence"/>
</dbReference>
<proteinExistence type="predicted"/>
<dbReference type="AlphaFoldDB" id="A0A8I1M7X1"/>
<evidence type="ECO:0000313" key="1">
    <source>
        <dbReference type="EMBL" id="MBN8196955.1"/>
    </source>
</evidence>
<dbReference type="RefSeq" id="WP_068519245.1">
    <property type="nucleotide sequence ID" value="NZ_JAEKJW010000002.1"/>
</dbReference>
<reference evidence="1" key="1">
    <citation type="submission" date="2020-12" db="EMBL/GenBank/DDBJ databases">
        <title>Oil enriched cultivation method for isolating marine PHA-producing bacteria.</title>
        <authorList>
            <person name="Zheng W."/>
            <person name="Yu S."/>
            <person name="Huang Y."/>
        </authorList>
    </citation>
    <scope>NUCLEOTIDE SEQUENCE</scope>
    <source>
        <strain evidence="1">SY-2-3</strain>
    </source>
</reference>
<evidence type="ECO:0000313" key="2">
    <source>
        <dbReference type="Proteomes" id="UP000664405"/>
    </source>
</evidence>
<sequence>MTNYFVITAGRTGSAWLADFLSANLKIEAIHEPLGIEDFGTRMPDIRTMRTYNNHGNTRFVQEFWERKFQTIPDGTYAETNHTLCKCGLVENVISNGRADFTTLIILKRNIVKQCVSYLVRNDFGNITLAWQWYLHPSYSRKIINADAFSQFGPLGMPLWYCYEMATRQEYYRQKYADQIKMVDVSLDEAVHEEGAKAFLTDLGIDGACVMPPKKNANKAQPSQELVQQVTTIVEKITFDPAKVAGDAIKAGFTFEP</sequence>
<organism evidence="1 2">
    <name type="scientific">Thalassospira povalilytica</name>
    <dbReference type="NCBI Taxonomy" id="732237"/>
    <lineage>
        <taxon>Bacteria</taxon>
        <taxon>Pseudomonadati</taxon>
        <taxon>Pseudomonadota</taxon>
        <taxon>Alphaproteobacteria</taxon>
        <taxon>Rhodospirillales</taxon>
        <taxon>Thalassospiraceae</taxon>
        <taxon>Thalassospira</taxon>
    </lineage>
</organism>
<dbReference type="Gene3D" id="3.40.50.300">
    <property type="entry name" value="P-loop containing nucleotide triphosphate hydrolases"/>
    <property type="match status" value="1"/>
</dbReference>
<accession>A0A8I1M7X1</accession>